<dbReference type="Gene3D" id="2.40.260.10">
    <property type="entry name" value="Sortase"/>
    <property type="match status" value="1"/>
</dbReference>
<keyword evidence="2" id="KW-0472">Membrane</keyword>
<reference evidence="3 4" key="1">
    <citation type="journal article" date="2016" name="Nat. Commun.">
        <title>Thousands of microbial genomes shed light on interconnected biogeochemical processes in an aquifer system.</title>
        <authorList>
            <person name="Anantharaman K."/>
            <person name="Brown C.T."/>
            <person name="Hug L.A."/>
            <person name="Sharon I."/>
            <person name="Castelle C.J."/>
            <person name="Probst A.J."/>
            <person name="Thomas B.C."/>
            <person name="Singh A."/>
            <person name="Wilkins M.J."/>
            <person name="Karaoz U."/>
            <person name="Brodie E.L."/>
            <person name="Williams K.H."/>
            <person name="Hubbard S.S."/>
            <person name="Banfield J.F."/>
        </authorList>
    </citation>
    <scope>NUCLEOTIDE SEQUENCE [LARGE SCALE GENOMIC DNA]</scope>
</reference>
<dbReference type="AlphaFoldDB" id="A0A1G1WM96"/>
<protein>
    <recommendedName>
        <fullName evidence="5">Sortase</fullName>
    </recommendedName>
</protein>
<dbReference type="InterPro" id="IPR005754">
    <property type="entry name" value="Sortase"/>
</dbReference>
<comment type="caution">
    <text evidence="3">The sequence shown here is derived from an EMBL/GenBank/DDBJ whole genome shotgun (WGS) entry which is preliminary data.</text>
</comment>
<accession>A0A1G1WM96</accession>
<dbReference type="Proteomes" id="UP000177821">
    <property type="component" value="Unassembled WGS sequence"/>
</dbReference>
<evidence type="ECO:0000313" key="3">
    <source>
        <dbReference type="EMBL" id="OGY28793.1"/>
    </source>
</evidence>
<dbReference type="EMBL" id="MHCX01000043">
    <property type="protein sequence ID" value="OGY28793.1"/>
    <property type="molecule type" value="Genomic_DNA"/>
</dbReference>
<dbReference type="NCBIfam" id="TIGR01076">
    <property type="entry name" value="sortase_fam"/>
    <property type="match status" value="1"/>
</dbReference>
<dbReference type="SUPFAM" id="SSF63817">
    <property type="entry name" value="Sortase"/>
    <property type="match status" value="1"/>
</dbReference>
<keyword evidence="2" id="KW-1133">Transmembrane helix</keyword>
<evidence type="ECO:0000256" key="2">
    <source>
        <dbReference type="SAM" id="Phobius"/>
    </source>
</evidence>
<name>A0A1G1WM96_9BACT</name>
<dbReference type="Pfam" id="PF04203">
    <property type="entry name" value="Sortase"/>
    <property type="match status" value="1"/>
</dbReference>
<gene>
    <name evidence="3" type="ORF">A3J50_03535</name>
</gene>
<organism evidence="3 4">
    <name type="scientific">Candidatus Woykebacteria bacterium RIFCSPHIGHO2_02_FULL_43_16b</name>
    <dbReference type="NCBI Taxonomy" id="1802601"/>
    <lineage>
        <taxon>Bacteria</taxon>
        <taxon>Candidatus Woykeibacteriota</taxon>
    </lineage>
</organism>
<sequence>MKAFLKLFSFGFVGFGVSLLIYISWVYLQWGFAPKNQNPSLEGLYLSLLVNSRNLSGTVAGTKSYIPEYKLPRRNFYLTIPALSLTEVKVTANVNSNKEQVYFPVLKESIAHYEGSALPGEAGNVFLYGHSVLPQFFDKKNYLTIFSRLPDLEVGDEITARDGENKFRYVVFDKKVVDPSQIEYVNPQPYNTLTLMTCVPPGLTTKRLLVFARELN</sequence>
<proteinExistence type="predicted"/>
<evidence type="ECO:0000313" key="4">
    <source>
        <dbReference type="Proteomes" id="UP000177821"/>
    </source>
</evidence>
<keyword evidence="1" id="KW-0378">Hydrolase</keyword>
<evidence type="ECO:0008006" key="5">
    <source>
        <dbReference type="Google" id="ProtNLM"/>
    </source>
</evidence>
<dbReference type="InterPro" id="IPR023365">
    <property type="entry name" value="Sortase_dom-sf"/>
</dbReference>
<keyword evidence="2" id="KW-0812">Transmembrane</keyword>
<feature type="transmembrane region" description="Helical" evidence="2">
    <location>
        <begin position="7"/>
        <end position="28"/>
    </location>
</feature>
<dbReference type="GO" id="GO:0016787">
    <property type="term" value="F:hydrolase activity"/>
    <property type="evidence" value="ECO:0007669"/>
    <property type="project" value="UniProtKB-KW"/>
</dbReference>
<evidence type="ECO:0000256" key="1">
    <source>
        <dbReference type="ARBA" id="ARBA00022801"/>
    </source>
</evidence>